<dbReference type="Proteomes" id="UP000728185">
    <property type="component" value="Unassembled WGS sequence"/>
</dbReference>
<evidence type="ECO:0000313" key="2">
    <source>
        <dbReference type="EMBL" id="KAA0193858.1"/>
    </source>
</evidence>
<name>A0A8E0S105_9TREM</name>
<evidence type="ECO:0008006" key="4">
    <source>
        <dbReference type="Google" id="ProtNLM"/>
    </source>
</evidence>
<sequence>MSRFRLTLLSAFLTQCGRSACNSVQLRTISTISRPQNSPGYLFRIPYYLPLRWKSKSKGKLRTTALSKDKLPTDLLEIIRADEMNLEFEATLTRFKSALQQKLALKITPQMLADLTIPDAHVKLGQVASLVSQQDKRAAGGGSINPLLLIDLTARPDLVAAARKVVSQFIESTNHGSASSLIESAGHAAFTVRLRAVITKESREELIHKGQEMLNQVKREMDRIYQAHDKLVPNTPEGKKHHSEDHLFSAREYLRSTVKQNHALATALWEKKHVELSGS</sequence>
<keyword evidence="3" id="KW-1185">Reference proteome</keyword>
<feature type="chain" id="PRO_5033992688" description="Ribosome recycling factor domain-containing protein" evidence="1">
    <location>
        <begin position="20"/>
        <end position="279"/>
    </location>
</feature>
<evidence type="ECO:0000256" key="1">
    <source>
        <dbReference type="SAM" id="SignalP"/>
    </source>
</evidence>
<feature type="signal peptide" evidence="1">
    <location>
        <begin position="1"/>
        <end position="19"/>
    </location>
</feature>
<protein>
    <recommendedName>
        <fullName evidence="4">Ribosome recycling factor domain-containing protein</fullName>
    </recommendedName>
</protein>
<dbReference type="OrthoDB" id="6270239at2759"/>
<proteinExistence type="predicted"/>
<gene>
    <name evidence="2" type="ORF">FBUS_08458</name>
</gene>
<keyword evidence="1" id="KW-0732">Signal</keyword>
<reference evidence="2" key="1">
    <citation type="submission" date="2019-05" db="EMBL/GenBank/DDBJ databases">
        <title>Annotation for the trematode Fasciolopsis buski.</title>
        <authorList>
            <person name="Choi Y.-J."/>
        </authorList>
    </citation>
    <scope>NUCLEOTIDE SEQUENCE</scope>
    <source>
        <strain evidence="2">HT</strain>
        <tissue evidence="2">Whole worm</tissue>
    </source>
</reference>
<dbReference type="EMBL" id="LUCM01004744">
    <property type="protein sequence ID" value="KAA0193858.1"/>
    <property type="molecule type" value="Genomic_DNA"/>
</dbReference>
<evidence type="ECO:0000313" key="3">
    <source>
        <dbReference type="Proteomes" id="UP000728185"/>
    </source>
</evidence>
<comment type="caution">
    <text evidence="2">The sequence shown here is derived from an EMBL/GenBank/DDBJ whole genome shotgun (WGS) entry which is preliminary data.</text>
</comment>
<dbReference type="AlphaFoldDB" id="A0A8E0S105"/>
<organism evidence="2 3">
    <name type="scientific">Fasciolopsis buskii</name>
    <dbReference type="NCBI Taxonomy" id="27845"/>
    <lineage>
        <taxon>Eukaryota</taxon>
        <taxon>Metazoa</taxon>
        <taxon>Spiralia</taxon>
        <taxon>Lophotrochozoa</taxon>
        <taxon>Platyhelminthes</taxon>
        <taxon>Trematoda</taxon>
        <taxon>Digenea</taxon>
        <taxon>Plagiorchiida</taxon>
        <taxon>Echinostomata</taxon>
        <taxon>Echinostomatoidea</taxon>
        <taxon>Fasciolidae</taxon>
        <taxon>Fasciolopsis</taxon>
    </lineage>
</organism>
<accession>A0A8E0S105</accession>